<dbReference type="EMBL" id="PYAS01000001">
    <property type="protein sequence ID" value="PSL33783.1"/>
    <property type="molecule type" value="Genomic_DNA"/>
</dbReference>
<name>A0A2P8GIJ0_9BACT</name>
<protein>
    <submittedName>
        <fullName evidence="1">Uncharacterized protein</fullName>
    </submittedName>
</protein>
<evidence type="ECO:0000313" key="1">
    <source>
        <dbReference type="EMBL" id="PSL33783.1"/>
    </source>
</evidence>
<accession>A0A2P8GIJ0</accession>
<proteinExistence type="predicted"/>
<dbReference type="Proteomes" id="UP000241964">
    <property type="component" value="Unassembled WGS sequence"/>
</dbReference>
<dbReference type="AlphaFoldDB" id="A0A2P8GIJ0"/>
<sequence>MGKWHTYSAPFSIELHLAAPFKYKHIDFNHASFRFFEWVL</sequence>
<evidence type="ECO:0000313" key="2">
    <source>
        <dbReference type="Proteomes" id="UP000241964"/>
    </source>
</evidence>
<gene>
    <name evidence="1" type="ORF">CLV60_101152</name>
</gene>
<comment type="caution">
    <text evidence="1">The sequence shown here is derived from an EMBL/GenBank/DDBJ whole genome shotgun (WGS) entry which is preliminary data.</text>
</comment>
<keyword evidence="2" id="KW-1185">Reference proteome</keyword>
<reference evidence="1 2" key="1">
    <citation type="submission" date="2018-03" db="EMBL/GenBank/DDBJ databases">
        <title>Genomic Encyclopedia of Archaeal and Bacterial Type Strains, Phase II (KMG-II): from individual species to whole genera.</title>
        <authorList>
            <person name="Goeker M."/>
        </authorList>
    </citation>
    <scope>NUCLEOTIDE SEQUENCE [LARGE SCALE GENOMIC DNA]</scope>
    <source>
        <strain evidence="1 2">DSM 29057</strain>
    </source>
</reference>
<organism evidence="1 2">
    <name type="scientific">Dyadobacter jiangsuensis</name>
    <dbReference type="NCBI Taxonomy" id="1591085"/>
    <lineage>
        <taxon>Bacteria</taxon>
        <taxon>Pseudomonadati</taxon>
        <taxon>Bacteroidota</taxon>
        <taxon>Cytophagia</taxon>
        <taxon>Cytophagales</taxon>
        <taxon>Spirosomataceae</taxon>
        <taxon>Dyadobacter</taxon>
    </lineage>
</organism>